<dbReference type="FunFam" id="3.40.50.300:FF:000537">
    <property type="entry name" value="Bloom syndrome RecQ-like helicase"/>
    <property type="match status" value="1"/>
</dbReference>
<evidence type="ECO:0000313" key="15">
    <source>
        <dbReference type="Proteomes" id="UP000789405"/>
    </source>
</evidence>
<dbReference type="CDD" id="cd17920">
    <property type="entry name" value="DEXHc_RecQ"/>
    <property type="match status" value="1"/>
</dbReference>
<dbReference type="PROSITE" id="PS00690">
    <property type="entry name" value="DEAH_ATP_HELICASE"/>
    <property type="match status" value="1"/>
</dbReference>
<evidence type="ECO:0000256" key="11">
    <source>
        <dbReference type="RuleBase" id="RU364117"/>
    </source>
</evidence>
<feature type="domain" description="Helicase C-terminal" evidence="13">
    <location>
        <begin position="626"/>
        <end position="785"/>
    </location>
</feature>
<dbReference type="Gene3D" id="3.40.50.300">
    <property type="entry name" value="P-loop containing nucleotide triphosphate hydrolases"/>
    <property type="match status" value="2"/>
</dbReference>
<dbReference type="GO" id="GO:0005524">
    <property type="term" value="F:ATP binding"/>
    <property type="evidence" value="ECO:0007669"/>
    <property type="project" value="UniProtKB-KW"/>
</dbReference>
<dbReference type="InterPro" id="IPR011545">
    <property type="entry name" value="DEAD/DEAH_box_helicase_dom"/>
</dbReference>
<keyword evidence="4 11" id="KW-0378">Hydrolase</keyword>
<dbReference type="PROSITE" id="PS51194">
    <property type="entry name" value="HELICASE_CTER"/>
    <property type="match status" value="1"/>
</dbReference>
<evidence type="ECO:0000256" key="7">
    <source>
        <dbReference type="ARBA" id="ARBA00023125"/>
    </source>
</evidence>
<dbReference type="GO" id="GO:0005694">
    <property type="term" value="C:chromosome"/>
    <property type="evidence" value="ECO:0007669"/>
    <property type="project" value="TreeGrafter"/>
</dbReference>
<evidence type="ECO:0000259" key="13">
    <source>
        <dbReference type="PROSITE" id="PS51194"/>
    </source>
</evidence>
<comment type="caution">
    <text evidence="14">The sequence shown here is derived from an EMBL/GenBank/DDBJ whole genome shotgun (WGS) entry which is preliminary data.</text>
</comment>
<dbReference type="GO" id="GO:0005634">
    <property type="term" value="C:nucleus"/>
    <property type="evidence" value="ECO:0007669"/>
    <property type="project" value="UniProtKB-SubCell"/>
</dbReference>
<protein>
    <recommendedName>
        <fullName evidence="11">ATP-dependent DNA helicase</fullName>
        <ecNumber evidence="11">5.6.2.4</ecNumber>
    </recommendedName>
</protein>
<dbReference type="GO" id="GO:0006260">
    <property type="term" value="P:DNA replication"/>
    <property type="evidence" value="ECO:0007669"/>
    <property type="project" value="InterPro"/>
</dbReference>
<dbReference type="FunFam" id="3.40.50.300:FF:001975">
    <property type="entry name" value="ATP-dependent DNA helicase"/>
    <property type="match status" value="1"/>
</dbReference>
<dbReference type="Pfam" id="PF00270">
    <property type="entry name" value="DEAD"/>
    <property type="match status" value="1"/>
</dbReference>
<keyword evidence="5 11" id="KW-0347">Helicase</keyword>
<sequence>MSVVLAPKNNLDQQLKWLTENRPKRRVPCSPLDLQQNTKCSRIYANKDLNTGFTINTKTYEEWINDFEPFTEEELKSDLEALGLKDIITSNKNINDNNSTINTNTQEYDTYDDLVKDFEPFTEEELKSDLETFGLTISPSTPYVKSHAEVSTFKLDLNFSKLESIDITHDLWPENNQDLVNMSYEELKQCLSTVQFIKCKIGDELCDLIENSTSDDYRKNILRKKRLDSFKRIDAIKEKLLSNGSNNIIDSSAHNETYSAFSNRLISDKENIIDSSARNETYSAFSNRLISDKENIIGSSAHYETYSAFSNRLISDKENIIGSSAHYETYSAFSNRSISDNDNIIDSSAHYETYSTFSNRLISDISDNNIIDSSAHYETYSTFSNRSISDNIIDSSAQDNNTEIFKVLRGNFKLETFRQNQLEAINATLQRKDVFVLMPTGGGKSLCYQLPAVLDNIRTNKVTVVISPLLSLIQDQIQRLNQLKIHALELQGDHDITRRNMVFYELEKSAPTLVLLYLTPEMLNRSNRVMELIQSLHRRGKLARFVIDEAHCVSQWGHDFRPDYKDLGQLKVKFPNVPMIALTATATARVKEDVIHNLSMKHCEIFIQGFNRSNLVYQVWNKTKNVDTQIVNFIRSNYLRETGIIYCTSKASCEDVAQMLCQKGLSASYYHAGLDKRDRQRIQEDWHSNKVRIIVATTAFGMGIDKSSVRYVIHYSIPQSLEGYYQETGRAGRDGEKSVCILFYTYTDKFAIEKMIISGDGGFQQKQQQRENLRRMLKYCENKYDCRRQQILAYFGELFNSSQCHKTCDNCEMAATTRITEFDATQEAKDIIRLVERNKHADVTSNQFISMMKTENSKNFASIVQKKHLVLPPEFKPSTLSKDQLDKLFKTMILQEFLLEQNQPNNQGYITSYIKVGIKANDILRGKETIKLKMVT</sequence>
<dbReference type="InterPro" id="IPR014001">
    <property type="entry name" value="Helicase_ATP-bd"/>
</dbReference>
<dbReference type="OrthoDB" id="10261556at2759"/>
<dbReference type="GO" id="GO:0000724">
    <property type="term" value="P:double-strand break repair via homologous recombination"/>
    <property type="evidence" value="ECO:0007669"/>
    <property type="project" value="TreeGrafter"/>
</dbReference>
<keyword evidence="7" id="KW-0238">DNA-binding</keyword>
<evidence type="ECO:0000256" key="6">
    <source>
        <dbReference type="ARBA" id="ARBA00022840"/>
    </source>
</evidence>
<comment type="catalytic activity">
    <reaction evidence="10 11">
        <text>Couples ATP hydrolysis with the unwinding of duplex DNA by translocating in the 3'-5' direction.</text>
        <dbReference type="EC" id="5.6.2.4"/>
    </reaction>
</comment>
<evidence type="ECO:0000256" key="3">
    <source>
        <dbReference type="ARBA" id="ARBA00022741"/>
    </source>
</evidence>
<dbReference type="InterPro" id="IPR018982">
    <property type="entry name" value="RQC_domain"/>
</dbReference>
<feature type="domain" description="Helicase ATP-binding" evidence="12">
    <location>
        <begin position="425"/>
        <end position="604"/>
    </location>
</feature>
<proteinExistence type="inferred from homology"/>
<comment type="subcellular location">
    <subcellularLocation>
        <location evidence="1 11">Nucleus</location>
    </subcellularLocation>
</comment>
<dbReference type="NCBIfam" id="TIGR00614">
    <property type="entry name" value="recQ_fam"/>
    <property type="match status" value="1"/>
</dbReference>
<reference evidence="14" key="1">
    <citation type="submission" date="2021-06" db="EMBL/GenBank/DDBJ databases">
        <authorList>
            <person name="Kallberg Y."/>
            <person name="Tangrot J."/>
            <person name="Rosling A."/>
        </authorList>
    </citation>
    <scope>NUCLEOTIDE SEQUENCE</scope>
    <source>
        <strain evidence="14">MA453B</strain>
    </source>
</reference>
<dbReference type="InterPro" id="IPR027417">
    <property type="entry name" value="P-loop_NTPase"/>
</dbReference>
<dbReference type="Pfam" id="PF00271">
    <property type="entry name" value="Helicase_C"/>
    <property type="match status" value="1"/>
</dbReference>
<dbReference type="Pfam" id="PF09382">
    <property type="entry name" value="RQC"/>
    <property type="match status" value="1"/>
</dbReference>
<organism evidence="14 15">
    <name type="scientific">Dentiscutata erythropus</name>
    <dbReference type="NCBI Taxonomy" id="1348616"/>
    <lineage>
        <taxon>Eukaryota</taxon>
        <taxon>Fungi</taxon>
        <taxon>Fungi incertae sedis</taxon>
        <taxon>Mucoromycota</taxon>
        <taxon>Glomeromycotina</taxon>
        <taxon>Glomeromycetes</taxon>
        <taxon>Diversisporales</taxon>
        <taxon>Gigasporaceae</taxon>
        <taxon>Dentiscutata</taxon>
    </lineage>
</organism>
<dbReference type="EC" id="5.6.2.4" evidence="11"/>
<keyword evidence="3 11" id="KW-0547">Nucleotide-binding</keyword>
<evidence type="ECO:0000313" key="14">
    <source>
        <dbReference type="EMBL" id="CAG8650466.1"/>
    </source>
</evidence>
<name>A0A9N9DR87_9GLOM</name>
<gene>
    <name evidence="14" type="ORF">DERYTH_LOCUS10155</name>
</gene>
<dbReference type="SMART" id="SM00487">
    <property type="entry name" value="DEXDc"/>
    <property type="match status" value="1"/>
</dbReference>
<evidence type="ECO:0000256" key="4">
    <source>
        <dbReference type="ARBA" id="ARBA00022801"/>
    </source>
</evidence>
<dbReference type="EMBL" id="CAJVPY010005788">
    <property type="protein sequence ID" value="CAG8650466.1"/>
    <property type="molecule type" value="Genomic_DNA"/>
</dbReference>
<comment type="catalytic activity">
    <reaction evidence="11">
        <text>ATP + H2O = ADP + phosphate + H(+)</text>
        <dbReference type="Rhea" id="RHEA:13065"/>
        <dbReference type="ChEBI" id="CHEBI:15377"/>
        <dbReference type="ChEBI" id="CHEBI:15378"/>
        <dbReference type="ChEBI" id="CHEBI:30616"/>
        <dbReference type="ChEBI" id="CHEBI:43474"/>
        <dbReference type="ChEBI" id="CHEBI:456216"/>
    </reaction>
</comment>
<accession>A0A9N9DR87</accession>
<evidence type="ECO:0000256" key="1">
    <source>
        <dbReference type="ARBA" id="ARBA00004123"/>
    </source>
</evidence>
<keyword evidence="15" id="KW-1185">Reference proteome</keyword>
<dbReference type="Pfam" id="PF16124">
    <property type="entry name" value="RecQ_Zn_bind"/>
    <property type="match status" value="1"/>
</dbReference>
<dbReference type="InterPro" id="IPR036388">
    <property type="entry name" value="WH-like_DNA-bd_sf"/>
</dbReference>
<dbReference type="GO" id="GO:0009378">
    <property type="term" value="F:four-way junction helicase activity"/>
    <property type="evidence" value="ECO:0007669"/>
    <property type="project" value="TreeGrafter"/>
</dbReference>
<dbReference type="SMART" id="SM00490">
    <property type="entry name" value="HELICc"/>
    <property type="match status" value="1"/>
</dbReference>
<evidence type="ECO:0000256" key="9">
    <source>
        <dbReference type="ARBA" id="ARBA00023242"/>
    </source>
</evidence>
<dbReference type="SUPFAM" id="SSF52540">
    <property type="entry name" value="P-loop containing nucleoside triphosphate hydrolases"/>
    <property type="match status" value="1"/>
</dbReference>
<evidence type="ECO:0000256" key="5">
    <source>
        <dbReference type="ARBA" id="ARBA00022806"/>
    </source>
</evidence>
<evidence type="ECO:0000256" key="2">
    <source>
        <dbReference type="ARBA" id="ARBA00005446"/>
    </source>
</evidence>
<dbReference type="InterPro" id="IPR004589">
    <property type="entry name" value="DNA_helicase_ATP-dep_RecQ"/>
</dbReference>
<dbReference type="GO" id="GO:0043138">
    <property type="term" value="F:3'-5' DNA helicase activity"/>
    <property type="evidence" value="ECO:0007669"/>
    <property type="project" value="UniProtKB-EC"/>
</dbReference>
<evidence type="ECO:0000256" key="10">
    <source>
        <dbReference type="ARBA" id="ARBA00034617"/>
    </source>
</evidence>
<dbReference type="Proteomes" id="UP000789405">
    <property type="component" value="Unassembled WGS sequence"/>
</dbReference>
<dbReference type="PROSITE" id="PS51192">
    <property type="entry name" value="HELICASE_ATP_BIND_1"/>
    <property type="match status" value="1"/>
</dbReference>
<dbReference type="Gene3D" id="1.10.10.10">
    <property type="entry name" value="Winged helix-like DNA-binding domain superfamily/Winged helix DNA-binding domain"/>
    <property type="match status" value="1"/>
</dbReference>
<dbReference type="GO" id="GO:0005737">
    <property type="term" value="C:cytoplasm"/>
    <property type="evidence" value="ECO:0007669"/>
    <property type="project" value="TreeGrafter"/>
</dbReference>
<keyword evidence="6 11" id="KW-0067">ATP-binding</keyword>
<evidence type="ECO:0000259" key="12">
    <source>
        <dbReference type="PROSITE" id="PS51192"/>
    </source>
</evidence>
<dbReference type="PANTHER" id="PTHR13710:SF153">
    <property type="entry name" value="RECQ-LIKE DNA HELICASE BLM"/>
    <property type="match status" value="1"/>
</dbReference>
<dbReference type="InterPro" id="IPR002464">
    <property type="entry name" value="DNA/RNA_helicase_DEAH_CS"/>
</dbReference>
<dbReference type="GO" id="GO:0003677">
    <property type="term" value="F:DNA binding"/>
    <property type="evidence" value="ECO:0007669"/>
    <property type="project" value="UniProtKB-KW"/>
</dbReference>
<evidence type="ECO:0000256" key="8">
    <source>
        <dbReference type="ARBA" id="ARBA00023235"/>
    </source>
</evidence>
<dbReference type="AlphaFoldDB" id="A0A9N9DR87"/>
<dbReference type="InterPro" id="IPR001650">
    <property type="entry name" value="Helicase_C-like"/>
</dbReference>
<keyword evidence="9 11" id="KW-0539">Nucleus</keyword>
<dbReference type="PANTHER" id="PTHR13710">
    <property type="entry name" value="DNA HELICASE RECQ FAMILY MEMBER"/>
    <property type="match status" value="1"/>
</dbReference>
<keyword evidence="8" id="KW-0413">Isomerase</keyword>
<dbReference type="GO" id="GO:0016787">
    <property type="term" value="F:hydrolase activity"/>
    <property type="evidence" value="ECO:0007669"/>
    <property type="project" value="UniProtKB-KW"/>
</dbReference>
<dbReference type="InterPro" id="IPR032284">
    <property type="entry name" value="RecQ_Zn-bd"/>
</dbReference>
<comment type="similarity">
    <text evidence="2 11">Belongs to the helicase family. RecQ subfamily.</text>
</comment>
<dbReference type="CDD" id="cd18794">
    <property type="entry name" value="SF2_C_RecQ"/>
    <property type="match status" value="1"/>
</dbReference>